<dbReference type="RefSeq" id="WP_425567024.1">
    <property type="nucleotide sequence ID" value="NZ_BAAAZR010000044.1"/>
</dbReference>
<keyword evidence="2" id="KW-1185">Reference proteome</keyword>
<gene>
    <name evidence="1" type="ORF">GCM10022226_74050</name>
</gene>
<evidence type="ECO:0000313" key="2">
    <source>
        <dbReference type="Proteomes" id="UP001500888"/>
    </source>
</evidence>
<comment type="caution">
    <text evidence="1">The sequence shown here is derived from an EMBL/GenBank/DDBJ whole genome shotgun (WGS) entry which is preliminary data.</text>
</comment>
<evidence type="ECO:0000313" key="1">
    <source>
        <dbReference type="EMBL" id="GAA3840718.1"/>
    </source>
</evidence>
<name>A0ABP7JE06_9ACTN</name>
<dbReference type="EMBL" id="BAAAZR010000044">
    <property type="protein sequence ID" value="GAA3840718.1"/>
    <property type="molecule type" value="Genomic_DNA"/>
</dbReference>
<accession>A0ABP7JE06</accession>
<dbReference type="Proteomes" id="UP001500888">
    <property type="component" value="Unassembled WGS sequence"/>
</dbReference>
<proteinExistence type="predicted"/>
<protein>
    <recommendedName>
        <fullName evidence="3">DUF4253 domain-containing protein</fullName>
    </recommendedName>
</protein>
<reference evidence="2" key="1">
    <citation type="journal article" date="2019" name="Int. J. Syst. Evol. Microbiol.">
        <title>The Global Catalogue of Microorganisms (GCM) 10K type strain sequencing project: providing services to taxonomists for standard genome sequencing and annotation.</title>
        <authorList>
            <consortium name="The Broad Institute Genomics Platform"/>
            <consortium name="The Broad Institute Genome Sequencing Center for Infectious Disease"/>
            <person name="Wu L."/>
            <person name="Ma J."/>
        </authorList>
    </citation>
    <scope>NUCLEOTIDE SEQUENCE [LARGE SCALE GENOMIC DNA]</scope>
    <source>
        <strain evidence="2">JCM 16908</strain>
    </source>
</reference>
<sequence>MAEFLERRTAELNASQPPAPDLDQLLEPTHLHHNEIGPSSSDLIGLGTMATCGWIDPVAVATVGQRIWNDFASHRPAMLTALLNPAVEEALRVWSLDDDPVRVNRIPGPAGPLYTLGENGAHRLTAARLAALPGIWATIDQPALPLQVQPYQTGIRRDDAPQLLTCWRGLLARGLVTGDICVNPDLLALSTLHLDDVAAIWLLAAPAQAIAWAAIYSRAYPGALAALGITPQAYADERAWTTWLATGT</sequence>
<evidence type="ECO:0008006" key="3">
    <source>
        <dbReference type="Google" id="ProtNLM"/>
    </source>
</evidence>
<organism evidence="1 2">
    <name type="scientific">Sphaerisporangium flaviroseum</name>
    <dbReference type="NCBI Taxonomy" id="509199"/>
    <lineage>
        <taxon>Bacteria</taxon>
        <taxon>Bacillati</taxon>
        <taxon>Actinomycetota</taxon>
        <taxon>Actinomycetes</taxon>
        <taxon>Streptosporangiales</taxon>
        <taxon>Streptosporangiaceae</taxon>
        <taxon>Sphaerisporangium</taxon>
    </lineage>
</organism>